<evidence type="ECO:0000313" key="2">
    <source>
        <dbReference type="WBParaSite" id="Pan_g19610.t1"/>
    </source>
</evidence>
<evidence type="ECO:0000313" key="1">
    <source>
        <dbReference type="Proteomes" id="UP000492821"/>
    </source>
</evidence>
<keyword evidence="1" id="KW-1185">Reference proteome</keyword>
<reference evidence="2" key="2">
    <citation type="submission" date="2020-10" db="UniProtKB">
        <authorList>
            <consortium name="WormBaseParasite"/>
        </authorList>
    </citation>
    <scope>IDENTIFICATION</scope>
</reference>
<proteinExistence type="predicted"/>
<organism evidence="1 2">
    <name type="scientific">Panagrellus redivivus</name>
    <name type="common">Microworm</name>
    <dbReference type="NCBI Taxonomy" id="6233"/>
    <lineage>
        <taxon>Eukaryota</taxon>
        <taxon>Metazoa</taxon>
        <taxon>Ecdysozoa</taxon>
        <taxon>Nematoda</taxon>
        <taxon>Chromadorea</taxon>
        <taxon>Rhabditida</taxon>
        <taxon>Tylenchina</taxon>
        <taxon>Panagrolaimomorpha</taxon>
        <taxon>Panagrolaimoidea</taxon>
        <taxon>Panagrolaimidae</taxon>
        <taxon>Panagrellus</taxon>
    </lineage>
</organism>
<protein>
    <submittedName>
        <fullName evidence="2">FTH domain-containing protein</fullName>
    </submittedName>
</protein>
<reference evidence="1" key="1">
    <citation type="journal article" date="2013" name="Genetics">
        <title>The draft genome and transcriptome of Panagrellus redivivus are shaped by the harsh demands of a free-living lifestyle.</title>
        <authorList>
            <person name="Srinivasan J."/>
            <person name="Dillman A.R."/>
            <person name="Macchietto M.G."/>
            <person name="Heikkinen L."/>
            <person name="Lakso M."/>
            <person name="Fracchia K.M."/>
            <person name="Antoshechkin I."/>
            <person name="Mortazavi A."/>
            <person name="Wong G."/>
            <person name="Sternberg P.W."/>
        </authorList>
    </citation>
    <scope>NUCLEOTIDE SEQUENCE [LARGE SCALE GENOMIC DNA]</scope>
    <source>
        <strain evidence="1">MT8872</strain>
    </source>
</reference>
<dbReference type="Proteomes" id="UP000492821">
    <property type="component" value="Unassembled WGS sequence"/>
</dbReference>
<sequence length="280" mass="32617">MPFPLHVLDYGSRCRLRELATPGEVYELQIAAPDFDGLKPFQEIHCAQFGMMDLVFRDKNTLVAKGFPSLNFDAHELYSITSAITLKNITADHDAQHIFDKFSIDPWQLDFINCYLTPKFLQDISGKINKRKINLNFGKDCTFHPGVTLELICTFFKKVQILKLSDNGLLDRNWIDVLLAARCNEMTRLEINKTSVDIFSIQESQLIKFLKVAKPRLFTIFITLKENYDDSEVTQALRRLFSEQFWQLEEEIQPGRIIISWVSPEGSHRRYYKLRENADR</sequence>
<accession>A0A7E4VDP5</accession>
<dbReference type="WBParaSite" id="Pan_g19610.t1">
    <property type="protein sequence ID" value="Pan_g19610.t1"/>
    <property type="gene ID" value="Pan_g19610"/>
</dbReference>
<dbReference type="AlphaFoldDB" id="A0A7E4VDP5"/>
<name>A0A7E4VDP5_PANRE</name>